<evidence type="ECO:0000256" key="1">
    <source>
        <dbReference type="SAM" id="MobiDB-lite"/>
    </source>
</evidence>
<feature type="region of interest" description="Disordered" evidence="1">
    <location>
        <begin position="273"/>
        <end position="351"/>
    </location>
</feature>
<evidence type="ECO:0000313" key="3">
    <source>
        <dbReference type="Proteomes" id="UP000019487"/>
    </source>
</evidence>
<organism evidence="2 3">
    <name type="scientific">Sclerotinia borealis (strain F-4128)</name>
    <dbReference type="NCBI Taxonomy" id="1432307"/>
    <lineage>
        <taxon>Eukaryota</taxon>
        <taxon>Fungi</taxon>
        <taxon>Dikarya</taxon>
        <taxon>Ascomycota</taxon>
        <taxon>Pezizomycotina</taxon>
        <taxon>Leotiomycetes</taxon>
        <taxon>Helotiales</taxon>
        <taxon>Sclerotiniaceae</taxon>
        <taxon>Sclerotinia</taxon>
    </lineage>
</organism>
<proteinExistence type="predicted"/>
<dbReference type="STRING" id="1432307.W9C8W5"/>
<feature type="compositionally biased region" description="Low complexity" evidence="1">
    <location>
        <begin position="133"/>
        <end position="150"/>
    </location>
</feature>
<protein>
    <submittedName>
        <fullName evidence="2">Uncharacterized protein</fullName>
    </submittedName>
</protein>
<dbReference type="HOGENOM" id="CLU_033453_0_0_1"/>
<dbReference type="AlphaFoldDB" id="W9C8W5"/>
<reference evidence="2 3" key="1">
    <citation type="journal article" date="2014" name="Genome Announc.">
        <title>Draft genome sequence of Sclerotinia borealis, a psychrophilic plant pathogenic fungus.</title>
        <authorList>
            <person name="Mardanov A.V."/>
            <person name="Beletsky A.V."/>
            <person name="Kadnikov V.V."/>
            <person name="Ignatov A.N."/>
            <person name="Ravin N.V."/>
        </authorList>
    </citation>
    <scope>NUCLEOTIDE SEQUENCE [LARGE SCALE GENOMIC DNA]</scope>
    <source>
        <strain evidence="3">F-4157</strain>
    </source>
</reference>
<feature type="region of interest" description="Disordered" evidence="1">
    <location>
        <begin position="133"/>
        <end position="155"/>
    </location>
</feature>
<sequence length="545" mass="60843">MSKNHTNIPLHCSICPKNPQFSDVSHLLTHTSSKAHLSNYFKLKIRAASELTAKVQLDNFEDWYDNYDLERLLSERLASKDQKKAAKDKKVRNNKAIPRPAKIKKEIDDIFGDESNLAPIFRAPVPRMHLWPTTTNTNINSNNNASTSNSDMGSEWDHNTLYATPTTRRQIPGYALQKTPSATETASVTTNLTTPLKEEGADAEIIEKLSDSAKLKGVFWPGMDLFDSATAEMKRMRNQRKDGSILELMMAASAEVQPTETSYHPDGAFRTSRNIFGPLSTETSPVRDPTPRKRRTRKMVLADVSVNVPRLRPGRPQRSSARSPEKRQVSAKTSQPAGQLALHPTPTLNPLAFGARFTPSNEEDEEFRMTMEEMGAKKRSFNVFQDAPEISPGRTESPLEDHRFDFSDGASTSFTNTNLGNNISPTPVVKPTAMRMFAKESSQSDTQARRTVSTPHHGFPAHMFFDNASMYNPLYNHHPRSFSYGGDHMDLSQMNQDIKPMNTFDQGFQGDFNSVGHASHLPSSHLHLSGPITNGASVNMPHFGM</sequence>
<accession>W9C8W5</accession>
<gene>
    <name evidence="2" type="ORF">SBOR_8609</name>
</gene>
<dbReference type="EMBL" id="AYSA01000554">
    <property type="protein sequence ID" value="ESZ91005.1"/>
    <property type="molecule type" value="Genomic_DNA"/>
</dbReference>
<evidence type="ECO:0000313" key="2">
    <source>
        <dbReference type="EMBL" id="ESZ91005.1"/>
    </source>
</evidence>
<dbReference type="OrthoDB" id="5428259at2759"/>
<dbReference type="Proteomes" id="UP000019487">
    <property type="component" value="Unassembled WGS sequence"/>
</dbReference>
<name>W9C8W5_SCLBF</name>
<keyword evidence="3" id="KW-1185">Reference proteome</keyword>
<comment type="caution">
    <text evidence="2">The sequence shown here is derived from an EMBL/GenBank/DDBJ whole genome shotgun (WGS) entry which is preliminary data.</text>
</comment>